<evidence type="ECO:0000313" key="1">
    <source>
        <dbReference type="EMBL" id="JAH08647.1"/>
    </source>
</evidence>
<name>A0A0E9PWI2_ANGAN</name>
<dbReference type="EMBL" id="GBXM01099930">
    <property type="protein sequence ID" value="JAH08647.1"/>
    <property type="molecule type" value="Transcribed_RNA"/>
</dbReference>
<proteinExistence type="predicted"/>
<dbReference type="AlphaFoldDB" id="A0A0E9PWI2"/>
<protein>
    <submittedName>
        <fullName evidence="1">Uncharacterized protein</fullName>
    </submittedName>
</protein>
<sequence>MSDSLSRTAGSGSRSVHWAQTAAHHSLHVGCSWCFSDCGKRTVLRCRGRHGPDAHAGSWCGWSGYSLSNLCTSSSSSSYWRAASSPCPGS</sequence>
<accession>A0A0E9PWI2</accession>
<reference evidence="1" key="1">
    <citation type="submission" date="2014-11" db="EMBL/GenBank/DDBJ databases">
        <authorList>
            <person name="Amaro Gonzalez C."/>
        </authorList>
    </citation>
    <scope>NUCLEOTIDE SEQUENCE</scope>
</reference>
<reference evidence="1" key="2">
    <citation type="journal article" date="2015" name="Fish Shellfish Immunol.">
        <title>Early steps in the European eel (Anguilla anguilla)-Vibrio vulnificus interaction in the gills: Role of the RtxA13 toxin.</title>
        <authorList>
            <person name="Callol A."/>
            <person name="Pajuelo D."/>
            <person name="Ebbesson L."/>
            <person name="Teles M."/>
            <person name="MacKenzie S."/>
            <person name="Amaro C."/>
        </authorList>
    </citation>
    <scope>NUCLEOTIDE SEQUENCE</scope>
</reference>
<organism evidence="1">
    <name type="scientific">Anguilla anguilla</name>
    <name type="common">European freshwater eel</name>
    <name type="synonym">Muraena anguilla</name>
    <dbReference type="NCBI Taxonomy" id="7936"/>
    <lineage>
        <taxon>Eukaryota</taxon>
        <taxon>Metazoa</taxon>
        <taxon>Chordata</taxon>
        <taxon>Craniata</taxon>
        <taxon>Vertebrata</taxon>
        <taxon>Euteleostomi</taxon>
        <taxon>Actinopterygii</taxon>
        <taxon>Neopterygii</taxon>
        <taxon>Teleostei</taxon>
        <taxon>Anguilliformes</taxon>
        <taxon>Anguillidae</taxon>
        <taxon>Anguilla</taxon>
    </lineage>
</organism>